<evidence type="ECO:0000256" key="4">
    <source>
        <dbReference type="ARBA" id="ARBA00023136"/>
    </source>
</evidence>
<feature type="transmembrane region" description="Helical" evidence="5">
    <location>
        <begin position="176"/>
        <end position="198"/>
    </location>
</feature>
<proteinExistence type="inferred from homology"/>
<dbReference type="STRING" id="273075.gene:9572329"/>
<dbReference type="GO" id="GO:0005886">
    <property type="term" value="C:plasma membrane"/>
    <property type="evidence" value="ECO:0007669"/>
    <property type="project" value="UniProtKB-SubCell"/>
</dbReference>
<dbReference type="AlphaFoldDB" id="Q9HJ64"/>
<feature type="transmembrane region" description="Helical" evidence="5">
    <location>
        <begin position="102"/>
        <end position="120"/>
    </location>
</feature>
<dbReference type="KEGG" id="tac:Ta1108"/>
<dbReference type="Proteomes" id="UP000001024">
    <property type="component" value="Chromosome"/>
</dbReference>
<evidence type="ECO:0000313" key="7">
    <source>
        <dbReference type="Proteomes" id="UP000001024"/>
    </source>
</evidence>
<protein>
    <recommendedName>
        <fullName evidence="5">Probable membrane transporter protein</fullName>
    </recommendedName>
</protein>
<evidence type="ECO:0000256" key="3">
    <source>
        <dbReference type="ARBA" id="ARBA00022989"/>
    </source>
</evidence>
<feature type="transmembrane region" description="Helical" evidence="5">
    <location>
        <begin position="36"/>
        <end position="59"/>
    </location>
</feature>
<dbReference type="InterPro" id="IPR051598">
    <property type="entry name" value="TSUP/Inactive_protease-like"/>
</dbReference>
<feature type="transmembrane region" description="Helical" evidence="5">
    <location>
        <begin position="7"/>
        <end position="30"/>
    </location>
</feature>
<comment type="subcellular location">
    <subcellularLocation>
        <location evidence="5">Cell membrane</location>
        <topology evidence="5">Multi-pass membrane protein</topology>
    </subcellularLocation>
    <subcellularLocation>
        <location evidence="1">Membrane</location>
        <topology evidence="1">Multi-pass membrane protein</topology>
    </subcellularLocation>
</comment>
<keyword evidence="2 5" id="KW-0812">Transmembrane</keyword>
<dbReference type="PANTHER" id="PTHR43701:SF2">
    <property type="entry name" value="MEMBRANE TRANSPORTER PROTEIN YJNA-RELATED"/>
    <property type="match status" value="1"/>
</dbReference>
<keyword evidence="4 5" id="KW-0472">Membrane</keyword>
<dbReference type="Pfam" id="PF01925">
    <property type="entry name" value="TauE"/>
    <property type="match status" value="1"/>
</dbReference>
<accession>Q9HJ64</accession>
<keyword evidence="7" id="KW-1185">Reference proteome</keyword>
<gene>
    <name evidence="6" type="ordered locus">Ta1108</name>
</gene>
<evidence type="ECO:0000313" key="6">
    <source>
        <dbReference type="EMBL" id="CAC12235.1"/>
    </source>
</evidence>
<keyword evidence="5" id="KW-1003">Cell membrane</keyword>
<feature type="transmembrane region" description="Helical" evidence="5">
    <location>
        <begin position="236"/>
        <end position="256"/>
    </location>
</feature>
<organism evidence="6 7">
    <name type="scientific">Thermoplasma acidophilum (strain ATCC 25905 / DSM 1728 / JCM 9062 / NBRC 15155 / AMRC-C165)</name>
    <dbReference type="NCBI Taxonomy" id="273075"/>
    <lineage>
        <taxon>Archaea</taxon>
        <taxon>Methanobacteriati</taxon>
        <taxon>Thermoplasmatota</taxon>
        <taxon>Thermoplasmata</taxon>
        <taxon>Thermoplasmatales</taxon>
        <taxon>Thermoplasmataceae</taxon>
        <taxon>Thermoplasma</taxon>
    </lineage>
</organism>
<dbReference type="EnsemblBacteria" id="CAC12235">
    <property type="protein sequence ID" value="CAC12235"/>
    <property type="gene ID" value="CAC12235"/>
</dbReference>
<dbReference type="PANTHER" id="PTHR43701">
    <property type="entry name" value="MEMBRANE TRANSPORTER PROTEIN MJ0441-RELATED"/>
    <property type="match status" value="1"/>
</dbReference>
<keyword evidence="3 5" id="KW-1133">Transmembrane helix</keyword>
<dbReference type="PaxDb" id="273075-Ta1108"/>
<dbReference type="eggNOG" id="arCOG02050">
    <property type="taxonomic scope" value="Archaea"/>
</dbReference>
<evidence type="ECO:0000256" key="1">
    <source>
        <dbReference type="ARBA" id="ARBA00004141"/>
    </source>
</evidence>
<dbReference type="InterPro" id="IPR002781">
    <property type="entry name" value="TM_pro_TauE-like"/>
</dbReference>
<evidence type="ECO:0000256" key="2">
    <source>
        <dbReference type="ARBA" id="ARBA00022692"/>
    </source>
</evidence>
<evidence type="ECO:0000256" key="5">
    <source>
        <dbReference type="RuleBase" id="RU363041"/>
    </source>
</evidence>
<feature type="transmembrane region" description="Helical" evidence="5">
    <location>
        <begin position="204"/>
        <end position="224"/>
    </location>
</feature>
<dbReference type="EMBL" id="AL445066">
    <property type="protein sequence ID" value="CAC12235.1"/>
    <property type="molecule type" value="Genomic_DNA"/>
</dbReference>
<dbReference type="HOGENOM" id="CLU_045498_5_4_2"/>
<reference evidence="6 7" key="1">
    <citation type="journal article" date="2000" name="Nature">
        <title>The genome sequence of the thermoacidophilic scavenger Thermoplasma acidophilum.</title>
        <authorList>
            <person name="Ruepp A."/>
            <person name="Graml W."/>
            <person name="Santos-Martinez M.L."/>
            <person name="Koretke K.K."/>
            <person name="Volker C."/>
            <person name="Mewes H.W."/>
            <person name="Frishman D."/>
            <person name="Stocker S."/>
            <person name="Lupas A.N."/>
            <person name="Baumeister W."/>
        </authorList>
    </citation>
    <scope>NUCLEOTIDE SEQUENCE [LARGE SCALE GENOMIC DNA]</scope>
    <source>
        <strain evidence="7">ATCC 25905 / DSM 1728 / JCM 9062 / NBRC 15155 / AMRC-C165</strain>
    </source>
</reference>
<dbReference type="InParanoid" id="Q9HJ64"/>
<sequence>MPMIGALYIIILILTWILSAVFAISGVGAANTLIPIYYSFGIPFSIAAAAGLLLNVFSLSSATANNAKHSFILWKIGVIFLIPAVAMAPVGAMVGVHTPRKYLLIIFVVFLSYTLFNLISGRKKGKKDAVLTGISGAITGIFIGALAGFLGGLLGVGGGMIILPVLTFMESDYKKIAGTSAFIALFSSASGFLSYLAILRGVNYLLWIVVLIGGIAGGFTGSFLMHRFDSRKVRLLIIIIILFVTVKTAYSVSMMFH</sequence>
<name>Q9HJ64_THEAC</name>
<feature type="transmembrane region" description="Helical" evidence="5">
    <location>
        <begin position="71"/>
        <end position="96"/>
    </location>
</feature>
<comment type="similarity">
    <text evidence="5">Belongs to the 4-toluene sulfonate uptake permease (TSUP) (TC 2.A.102) family.</text>
</comment>